<feature type="active site" evidence="6">
    <location>
        <position position="290"/>
    </location>
</feature>
<dbReference type="InterPro" id="IPR050485">
    <property type="entry name" value="Proline_metab_enzyme"/>
</dbReference>
<comment type="catalytic activity">
    <reaction evidence="5">
        <text>L-glutamate 5-semialdehyde + NAD(+) + H2O = L-glutamate + NADH + 2 H(+)</text>
        <dbReference type="Rhea" id="RHEA:30235"/>
        <dbReference type="ChEBI" id="CHEBI:15377"/>
        <dbReference type="ChEBI" id="CHEBI:15378"/>
        <dbReference type="ChEBI" id="CHEBI:29985"/>
        <dbReference type="ChEBI" id="CHEBI:57540"/>
        <dbReference type="ChEBI" id="CHEBI:57945"/>
        <dbReference type="ChEBI" id="CHEBI:58066"/>
        <dbReference type="EC" id="1.2.1.88"/>
    </reaction>
</comment>
<evidence type="ECO:0000256" key="1">
    <source>
        <dbReference type="ARBA" id="ARBA00004786"/>
    </source>
</evidence>
<dbReference type="STRING" id="525904.Tter_0870"/>
<name>D1CFT1_THET1</name>
<dbReference type="SUPFAM" id="SSF53720">
    <property type="entry name" value="ALDH-like"/>
    <property type="match status" value="1"/>
</dbReference>
<dbReference type="Gene3D" id="3.40.605.10">
    <property type="entry name" value="Aldehyde Dehydrogenase, Chain A, domain 1"/>
    <property type="match status" value="1"/>
</dbReference>
<dbReference type="InterPro" id="IPR016160">
    <property type="entry name" value="Ald_DH_CS_CYS"/>
</dbReference>
<gene>
    <name evidence="9" type="ordered locus">Tter_0870</name>
</gene>
<dbReference type="GO" id="GO:0009898">
    <property type="term" value="C:cytoplasmic side of plasma membrane"/>
    <property type="evidence" value="ECO:0007669"/>
    <property type="project" value="TreeGrafter"/>
</dbReference>
<sequence>MQQSAVKVPKVTYAAIPQDQLEILHAYYEEAQKQIPQKLGKHYPIAINGQRVAGQGKTIEVRSPIDTDIVVATFNEATSDQVSQAVDAAAEAFKIWGSMNYQERVNILRQAASNFRDNKFELAAVLSVEAGKTRMEALGEVEEAADLISWYCDQMEENHGFVREMRRIIPNENNKSILRPYGVWAVISPFNFPMALSTGMLAGVLASGNTAVFKPASATALSGLEVYRMFEEAGLPSGVLNFVVGSGSTIGEQLSDNPKISGLAFTGSKDVGLHLMRKFSYPYARPCVAEMGGKNPTIVTSKADLSKAVEGIVRSAFGYTGQKCSACSRVYVFSDMYDQLVDKLLERTAKVIVGDPRQREVFMGPLIDERAVNKYLSAVEEASADGKVLFGGHRIQGIGMERGHFVEPCIVADLPQNHRIIKEELFVPLIALVKVDTLEEAVNLANDTEYGLCAGIFSEDRAEIDYFFNHIEAGVVYANRSGGATTGAWPGSQSFVGWKASGSTGKGALGPYYVQQFMREQSRTVVED</sequence>
<evidence type="ECO:0000256" key="4">
    <source>
        <dbReference type="ARBA" id="ARBA00023027"/>
    </source>
</evidence>
<keyword evidence="3 7" id="KW-0560">Oxidoreductase</keyword>
<dbReference type="PROSITE" id="PS00687">
    <property type="entry name" value="ALDEHYDE_DEHYDR_GLU"/>
    <property type="match status" value="1"/>
</dbReference>
<dbReference type="InterPro" id="IPR016161">
    <property type="entry name" value="Ald_DH/histidinol_DH"/>
</dbReference>
<dbReference type="Proteomes" id="UP000000323">
    <property type="component" value="Chromosome 1"/>
</dbReference>
<evidence type="ECO:0000256" key="5">
    <source>
        <dbReference type="ARBA" id="ARBA00048142"/>
    </source>
</evidence>
<evidence type="ECO:0000256" key="6">
    <source>
        <dbReference type="PROSITE-ProRule" id="PRU10007"/>
    </source>
</evidence>
<evidence type="ECO:0000256" key="3">
    <source>
        <dbReference type="ARBA" id="ARBA00023002"/>
    </source>
</evidence>
<dbReference type="PROSITE" id="PS00070">
    <property type="entry name" value="ALDEHYDE_DEHYDR_CYS"/>
    <property type="match status" value="1"/>
</dbReference>
<dbReference type="eggNOG" id="COG1012">
    <property type="taxonomic scope" value="Bacteria"/>
</dbReference>
<feature type="domain" description="Aldehyde dehydrogenase" evidence="8">
    <location>
        <begin position="53"/>
        <end position="520"/>
    </location>
</feature>
<dbReference type="PANTHER" id="PTHR42862">
    <property type="entry name" value="DELTA-1-PYRROLINE-5-CARBOXYLATE DEHYDROGENASE 1, ISOFORM A-RELATED"/>
    <property type="match status" value="1"/>
</dbReference>
<keyword evidence="4" id="KW-0520">NAD</keyword>
<dbReference type="Gene3D" id="3.40.309.10">
    <property type="entry name" value="Aldehyde Dehydrogenase, Chain A, domain 2"/>
    <property type="match status" value="1"/>
</dbReference>
<dbReference type="GO" id="GO:0004657">
    <property type="term" value="F:proline dehydrogenase activity"/>
    <property type="evidence" value="ECO:0007669"/>
    <property type="project" value="UniProtKB-ARBA"/>
</dbReference>
<evidence type="ECO:0000256" key="2">
    <source>
        <dbReference type="ARBA" id="ARBA00012884"/>
    </source>
</evidence>
<dbReference type="KEGG" id="ttr:Tter_0870"/>
<protein>
    <recommendedName>
        <fullName evidence="2">L-glutamate gamma-semialdehyde dehydrogenase</fullName>
        <ecNumber evidence="2">1.2.1.88</ecNumber>
    </recommendedName>
</protein>
<dbReference type="EC" id="1.2.1.88" evidence="2"/>
<dbReference type="HOGENOM" id="CLU_005391_0_0_0"/>
<dbReference type="EMBL" id="CP001825">
    <property type="protein sequence ID" value="ACZ41787.1"/>
    <property type="molecule type" value="Genomic_DNA"/>
</dbReference>
<comment type="similarity">
    <text evidence="7">Belongs to the aldehyde dehydrogenase family.</text>
</comment>
<organism evidence="9 10">
    <name type="scientific">Thermobaculum terrenum (strain ATCC BAA-798 / CCMEE 7001 / YNP1)</name>
    <dbReference type="NCBI Taxonomy" id="525904"/>
    <lineage>
        <taxon>Bacteria</taxon>
        <taxon>Bacillati</taxon>
        <taxon>Chloroflexota</taxon>
        <taxon>Chloroflexia</taxon>
        <taxon>Candidatus Thermobaculales</taxon>
        <taxon>Candidatus Thermobaculaceae</taxon>
        <taxon>Thermobaculum</taxon>
    </lineage>
</organism>
<accession>D1CFT1</accession>
<proteinExistence type="inferred from homology"/>
<dbReference type="Pfam" id="PF00171">
    <property type="entry name" value="Aldedh"/>
    <property type="match status" value="1"/>
</dbReference>
<comment type="pathway">
    <text evidence="1">Amino-acid degradation; L-proline degradation into L-glutamate; L-glutamate from L-proline: step 2/2.</text>
</comment>
<dbReference type="InterPro" id="IPR016162">
    <property type="entry name" value="Ald_DH_N"/>
</dbReference>
<dbReference type="GO" id="GO:0010133">
    <property type="term" value="P:L-proline catabolic process to L-glutamate"/>
    <property type="evidence" value="ECO:0007669"/>
    <property type="project" value="TreeGrafter"/>
</dbReference>
<evidence type="ECO:0000313" key="9">
    <source>
        <dbReference type="EMBL" id="ACZ41787.1"/>
    </source>
</evidence>
<keyword evidence="10" id="KW-1185">Reference proteome</keyword>
<dbReference type="PANTHER" id="PTHR42862:SF1">
    <property type="entry name" value="DELTA-1-PYRROLINE-5-CARBOXYLATE DEHYDROGENASE 2, ISOFORM A-RELATED"/>
    <property type="match status" value="1"/>
</dbReference>
<dbReference type="InterPro" id="IPR016163">
    <property type="entry name" value="Ald_DH_C"/>
</dbReference>
<evidence type="ECO:0000313" key="10">
    <source>
        <dbReference type="Proteomes" id="UP000000323"/>
    </source>
</evidence>
<dbReference type="FunFam" id="3.40.309.10:FF:000005">
    <property type="entry name" value="1-pyrroline-5-carboxylate dehydrogenase 1"/>
    <property type="match status" value="1"/>
</dbReference>
<reference evidence="10" key="1">
    <citation type="journal article" date="2010" name="Stand. Genomic Sci.">
        <title>Complete genome sequence of 'Thermobaculum terrenum' type strain (YNP1).</title>
        <authorList>
            <person name="Kiss H."/>
            <person name="Cleland D."/>
            <person name="Lapidus A."/>
            <person name="Lucas S."/>
            <person name="Glavina Del Rio T."/>
            <person name="Nolan M."/>
            <person name="Tice H."/>
            <person name="Han C."/>
            <person name="Goodwin L."/>
            <person name="Pitluck S."/>
            <person name="Liolios K."/>
            <person name="Ivanova N."/>
            <person name="Mavromatis K."/>
            <person name="Ovchinnikova G."/>
            <person name="Pati A."/>
            <person name="Chen A."/>
            <person name="Palaniappan K."/>
            <person name="Land M."/>
            <person name="Hauser L."/>
            <person name="Chang Y."/>
            <person name="Jeffries C."/>
            <person name="Lu M."/>
            <person name="Brettin T."/>
            <person name="Detter J."/>
            <person name="Goker M."/>
            <person name="Tindall B."/>
            <person name="Beck B."/>
            <person name="McDermott T."/>
            <person name="Woyke T."/>
            <person name="Bristow J."/>
            <person name="Eisen J."/>
            <person name="Markowitz V."/>
            <person name="Hugenholtz P."/>
            <person name="Kyrpides N."/>
            <person name="Klenk H."/>
            <person name="Cheng J."/>
        </authorList>
    </citation>
    <scope>NUCLEOTIDE SEQUENCE [LARGE SCALE GENOMIC DNA]</scope>
    <source>
        <strain evidence="10">ATCC BAA-798 / YNP1</strain>
    </source>
</reference>
<evidence type="ECO:0000259" key="8">
    <source>
        <dbReference type="Pfam" id="PF00171"/>
    </source>
</evidence>
<dbReference type="RefSeq" id="WP_012874822.1">
    <property type="nucleotide sequence ID" value="NC_013525.1"/>
</dbReference>
<dbReference type="GO" id="GO:0003842">
    <property type="term" value="F:L-glutamate gamma-semialdehyde dehydrogenase activity"/>
    <property type="evidence" value="ECO:0007669"/>
    <property type="project" value="UniProtKB-EC"/>
</dbReference>
<dbReference type="AlphaFoldDB" id="D1CFT1"/>
<dbReference type="OrthoDB" id="9762913at2"/>
<evidence type="ECO:0000256" key="7">
    <source>
        <dbReference type="RuleBase" id="RU003345"/>
    </source>
</evidence>
<dbReference type="InterPro" id="IPR015590">
    <property type="entry name" value="Aldehyde_DH_dom"/>
</dbReference>
<dbReference type="InterPro" id="IPR029510">
    <property type="entry name" value="Ald_DH_CS_GLU"/>
</dbReference>